<keyword evidence="4" id="KW-0997">Cell inner membrane</keyword>
<keyword evidence="2" id="KW-0813">Transport</keyword>
<keyword evidence="5" id="KW-0812">Transmembrane</keyword>
<dbReference type="Proteomes" id="UP001352263">
    <property type="component" value="Unassembled WGS sequence"/>
</dbReference>
<evidence type="ECO:0000256" key="9">
    <source>
        <dbReference type="SAM" id="MobiDB-lite"/>
    </source>
</evidence>
<keyword evidence="8" id="KW-0472">Membrane</keyword>
<name>A0ABU6JHC0_9BURK</name>
<feature type="compositionally biased region" description="Low complexity" evidence="9">
    <location>
        <begin position="178"/>
        <end position="193"/>
    </location>
</feature>
<feature type="compositionally biased region" description="Polar residues" evidence="9">
    <location>
        <begin position="272"/>
        <end position="289"/>
    </location>
</feature>
<evidence type="ECO:0000256" key="1">
    <source>
        <dbReference type="ARBA" id="ARBA00004533"/>
    </source>
</evidence>
<comment type="caution">
    <text evidence="11">The sequence shown here is derived from an EMBL/GenBank/DDBJ whole genome shotgun (WGS) entry which is preliminary data.</text>
</comment>
<dbReference type="RefSeq" id="WP_326509264.1">
    <property type="nucleotide sequence ID" value="NZ_JAWIIV010000033.1"/>
</dbReference>
<evidence type="ECO:0000256" key="4">
    <source>
        <dbReference type="ARBA" id="ARBA00022519"/>
    </source>
</evidence>
<evidence type="ECO:0000256" key="8">
    <source>
        <dbReference type="ARBA" id="ARBA00023136"/>
    </source>
</evidence>
<reference evidence="11 12" key="1">
    <citation type="submission" date="2023-10" db="EMBL/GenBank/DDBJ databases">
        <title>Noviherbaspirillum sp. CPCC 100848 genome assembly.</title>
        <authorList>
            <person name="Li X.Y."/>
            <person name="Fang X.M."/>
        </authorList>
    </citation>
    <scope>NUCLEOTIDE SEQUENCE [LARGE SCALE GENOMIC DNA]</scope>
    <source>
        <strain evidence="11 12">CPCC 100848</strain>
    </source>
</reference>
<sequence length="289" mass="28752">MKRLPLAISFVLFILLCASLAYWGLQMFKPPLRPVAAPPRAAAPEVRPEAATALFGGRAAPVAVASNYQLRGVIFSGSARDSVAIISADGKPPQAIRVNSEVLPGVTVKEVHPGYVILSENGASKRVELPETGRDAGITSTAPARPATPPTAVPAGRGMGNRPQAAGNVPAATPPTLPQGAGAPAAPPSAQRPAPQPPVPQQPAFATPAPQQAPAGTTNPAAPVAGQAPVTNAPPTVVVSPPAQAGSVNVAPPAPPPGALAPMPQPVVPGSIGSTGTSTVPGSPPLQSR</sequence>
<evidence type="ECO:0000256" key="6">
    <source>
        <dbReference type="ARBA" id="ARBA00022927"/>
    </source>
</evidence>
<feature type="domain" description="Type II secretion system protein GspC N-terminal" evidence="10">
    <location>
        <begin position="60"/>
        <end position="127"/>
    </location>
</feature>
<evidence type="ECO:0000256" key="3">
    <source>
        <dbReference type="ARBA" id="ARBA00022475"/>
    </source>
</evidence>
<evidence type="ECO:0000313" key="11">
    <source>
        <dbReference type="EMBL" id="MEC4722592.1"/>
    </source>
</evidence>
<gene>
    <name evidence="11" type="ORF">RY831_25840</name>
</gene>
<evidence type="ECO:0000256" key="5">
    <source>
        <dbReference type="ARBA" id="ARBA00022692"/>
    </source>
</evidence>
<accession>A0ABU6JHC0</accession>
<organism evidence="11 12">
    <name type="scientific">Noviherbaspirillum album</name>
    <dbReference type="NCBI Taxonomy" id="3080276"/>
    <lineage>
        <taxon>Bacteria</taxon>
        <taxon>Pseudomonadati</taxon>
        <taxon>Pseudomonadota</taxon>
        <taxon>Betaproteobacteria</taxon>
        <taxon>Burkholderiales</taxon>
        <taxon>Oxalobacteraceae</taxon>
        <taxon>Noviherbaspirillum</taxon>
    </lineage>
</organism>
<dbReference type="InterPro" id="IPR024961">
    <property type="entry name" value="T2SS_GspC_N"/>
</dbReference>
<keyword evidence="6" id="KW-0653">Protein transport</keyword>
<feature type="compositionally biased region" description="Pro residues" evidence="9">
    <location>
        <begin position="252"/>
        <end position="267"/>
    </location>
</feature>
<feature type="compositionally biased region" description="Low complexity" evidence="9">
    <location>
        <begin position="202"/>
        <end position="245"/>
    </location>
</feature>
<feature type="region of interest" description="Disordered" evidence="9">
    <location>
        <begin position="134"/>
        <end position="289"/>
    </location>
</feature>
<evidence type="ECO:0000313" key="12">
    <source>
        <dbReference type="Proteomes" id="UP001352263"/>
    </source>
</evidence>
<keyword evidence="12" id="KW-1185">Reference proteome</keyword>
<keyword evidence="3" id="KW-1003">Cell membrane</keyword>
<keyword evidence="7" id="KW-1133">Transmembrane helix</keyword>
<comment type="subcellular location">
    <subcellularLocation>
        <location evidence="1">Cell inner membrane</location>
    </subcellularLocation>
</comment>
<dbReference type="Pfam" id="PF11356">
    <property type="entry name" value="T2SSC"/>
    <property type="match status" value="1"/>
</dbReference>
<dbReference type="EMBL" id="JAWIIV010000033">
    <property type="protein sequence ID" value="MEC4722592.1"/>
    <property type="molecule type" value="Genomic_DNA"/>
</dbReference>
<proteinExistence type="predicted"/>
<protein>
    <submittedName>
        <fullName evidence="11">Type II secretion system protein N</fullName>
    </submittedName>
</protein>
<dbReference type="Gene3D" id="2.30.30.830">
    <property type="match status" value="1"/>
</dbReference>
<evidence type="ECO:0000256" key="7">
    <source>
        <dbReference type="ARBA" id="ARBA00022989"/>
    </source>
</evidence>
<evidence type="ECO:0000259" key="10">
    <source>
        <dbReference type="Pfam" id="PF11356"/>
    </source>
</evidence>
<evidence type="ECO:0000256" key="2">
    <source>
        <dbReference type="ARBA" id="ARBA00022448"/>
    </source>
</evidence>